<accession>A0A2I0U7E8</accession>
<reference evidence="2" key="1">
    <citation type="submission" date="2017-11" db="EMBL/GenBank/DDBJ databases">
        <authorList>
            <person name="Lima N.C."/>
            <person name="Parody-Merino A.M."/>
            <person name="Battley P.F."/>
            <person name="Fidler A.E."/>
            <person name="Prosdocimi F."/>
        </authorList>
    </citation>
    <scope>NUCLEOTIDE SEQUENCE [LARGE SCALE GENOMIC DNA]</scope>
</reference>
<dbReference type="Proteomes" id="UP000233556">
    <property type="component" value="Unassembled WGS sequence"/>
</dbReference>
<sequence length="192" mass="21391">MISPDLIAKVMSVPLGIFSGDLKECPTLVCFVLQNTNYVSLMRAYNKSGTHVRFLYGRADVRKVILIQILSPLVLLELQCNSLDKTPSEALLNAKQTLAYGHMDNTDNPNFELARDPGSSRYPVSEIRKDMAVEKIRSLPTLYQDILRFVKMSTQNRNEGYNTVSSSPVSVLSTADVSNTKGYNKSVNNAMH</sequence>
<name>A0A2I0U7E8_LIMLA</name>
<organism evidence="1 2">
    <name type="scientific">Limosa lapponica baueri</name>
    <dbReference type="NCBI Taxonomy" id="1758121"/>
    <lineage>
        <taxon>Eukaryota</taxon>
        <taxon>Metazoa</taxon>
        <taxon>Chordata</taxon>
        <taxon>Craniata</taxon>
        <taxon>Vertebrata</taxon>
        <taxon>Euteleostomi</taxon>
        <taxon>Archelosauria</taxon>
        <taxon>Archosauria</taxon>
        <taxon>Dinosauria</taxon>
        <taxon>Saurischia</taxon>
        <taxon>Theropoda</taxon>
        <taxon>Coelurosauria</taxon>
        <taxon>Aves</taxon>
        <taxon>Neognathae</taxon>
        <taxon>Neoaves</taxon>
        <taxon>Charadriiformes</taxon>
        <taxon>Scolopacidae</taxon>
        <taxon>Limosa</taxon>
    </lineage>
</organism>
<gene>
    <name evidence="1" type="ORF">llap_7727</name>
</gene>
<protein>
    <submittedName>
        <fullName evidence="1">Uncharacterized protein</fullName>
    </submittedName>
</protein>
<evidence type="ECO:0000313" key="2">
    <source>
        <dbReference type="Proteomes" id="UP000233556"/>
    </source>
</evidence>
<dbReference type="EMBL" id="KZ506049">
    <property type="protein sequence ID" value="PKU41965.1"/>
    <property type="molecule type" value="Genomic_DNA"/>
</dbReference>
<dbReference type="AlphaFoldDB" id="A0A2I0U7E8"/>
<keyword evidence="2" id="KW-1185">Reference proteome</keyword>
<evidence type="ECO:0000313" key="1">
    <source>
        <dbReference type="EMBL" id="PKU41965.1"/>
    </source>
</evidence>
<reference evidence="2" key="2">
    <citation type="submission" date="2017-12" db="EMBL/GenBank/DDBJ databases">
        <title>Genome sequence of the Bar-tailed Godwit (Limosa lapponica baueri).</title>
        <authorList>
            <person name="Lima N.C.B."/>
            <person name="Parody-Merino A.M."/>
            <person name="Battley P.F."/>
            <person name="Fidler A.E."/>
            <person name="Prosdocimi F."/>
        </authorList>
    </citation>
    <scope>NUCLEOTIDE SEQUENCE [LARGE SCALE GENOMIC DNA]</scope>
</reference>
<proteinExistence type="predicted"/>